<protein>
    <submittedName>
        <fullName evidence="2">Uncharacterized protein</fullName>
    </submittedName>
</protein>
<sequence length="302" mass="33434">MTITSIPSNGEATIRSISYSSSTVVTVPSSPSSSLTSFPSHTSDTLSNNNNNNNNGSSISFGKKIKQALSRTNSFSRPKLYRHESSSNNLFKQFSSSNLVNHSHGNSHHHGINLNLSIDPLSANYGNLPAVPLIPLTPISPRQRANSTPIDNLFNNSNNLISNNNNNASNNNNNNNNTYISSGNKLNYTGNINYSTTANNNNINSQDNLQSLRKTRNNTVGTPAELYSNFHTNSSNGNSQLNNNTFFIEDCNYFDQINRNSKTYDNCEEDDEEIIYADNMASSILERIDNMNAFDEQTIWKI</sequence>
<evidence type="ECO:0000313" key="3">
    <source>
        <dbReference type="Proteomes" id="UP000095038"/>
    </source>
</evidence>
<organism evidence="2 3">
    <name type="scientific">Ascoidea rubescens DSM 1968</name>
    <dbReference type="NCBI Taxonomy" id="1344418"/>
    <lineage>
        <taxon>Eukaryota</taxon>
        <taxon>Fungi</taxon>
        <taxon>Dikarya</taxon>
        <taxon>Ascomycota</taxon>
        <taxon>Saccharomycotina</taxon>
        <taxon>Saccharomycetes</taxon>
        <taxon>Ascoideaceae</taxon>
        <taxon>Ascoidea</taxon>
    </lineage>
</organism>
<dbReference type="RefSeq" id="XP_020050260.1">
    <property type="nucleotide sequence ID" value="XM_020192396.1"/>
</dbReference>
<dbReference type="GeneID" id="30966032"/>
<evidence type="ECO:0000313" key="2">
    <source>
        <dbReference type="EMBL" id="ODV63953.1"/>
    </source>
</evidence>
<dbReference type="EMBL" id="KV454475">
    <property type="protein sequence ID" value="ODV63953.1"/>
    <property type="molecule type" value="Genomic_DNA"/>
</dbReference>
<gene>
    <name evidence="2" type="ORF">ASCRUDRAFT_73685</name>
</gene>
<reference evidence="3" key="1">
    <citation type="submission" date="2016-05" db="EMBL/GenBank/DDBJ databases">
        <title>Comparative genomics of biotechnologically important yeasts.</title>
        <authorList>
            <consortium name="DOE Joint Genome Institute"/>
            <person name="Riley R."/>
            <person name="Haridas S."/>
            <person name="Wolfe K.H."/>
            <person name="Lopes M.R."/>
            <person name="Hittinger C.T."/>
            <person name="Goker M."/>
            <person name="Salamov A."/>
            <person name="Wisecaver J."/>
            <person name="Long T.M."/>
            <person name="Aerts A.L."/>
            <person name="Barry K."/>
            <person name="Choi C."/>
            <person name="Clum A."/>
            <person name="Coughlan A.Y."/>
            <person name="Deshpande S."/>
            <person name="Douglass A.P."/>
            <person name="Hanson S.J."/>
            <person name="Klenk H.-P."/>
            <person name="Labutti K."/>
            <person name="Lapidus A."/>
            <person name="Lindquist E."/>
            <person name="Lipzen A."/>
            <person name="Meier-Kolthoff J.P."/>
            <person name="Ohm R.A."/>
            <person name="Otillar R.P."/>
            <person name="Pangilinan J."/>
            <person name="Peng Y."/>
            <person name="Rokas A."/>
            <person name="Rosa C.A."/>
            <person name="Scheuner C."/>
            <person name="Sibirny A.A."/>
            <person name="Slot J.C."/>
            <person name="Stielow J.B."/>
            <person name="Sun H."/>
            <person name="Kurtzman C.P."/>
            <person name="Blackwell M."/>
            <person name="Grigoriev I.V."/>
            <person name="Jeffries T.W."/>
        </authorList>
    </citation>
    <scope>NUCLEOTIDE SEQUENCE [LARGE SCALE GENOMIC DNA]</scope>
    <source>
        <strain evidence="3">DSM 1968</strain>
    </source>
</reference>
<proteinExistence type="predicted"/>
<dbReference type="Proteomes" id="UP000095038">
    <property type="component" value="Unassembled WGS sequence"/>
</dbReference>
<feature type="region of interest" description="Disordered" evidence="1">
    <location>
        <begin position="30"/>
        <end position="60"/>
    </location>
</feature>
<name>A0A1D2VQQ8_9ASCO</name>
<dbReference type="InParanoid" id="A0A1D2VQQ8"/>
<accession>A0A1D2VQQ8</accession>
<dbReference type="AlphaFoldDB" id="A0A1D2VQQ8"/>
<keyword evidence="3" id="KW-1185">Reference proteome</keyword>
<evidence type="ECO:0000256" key="1">
    <source>
        <dbReference type="SAM" id="MobiDB-lite"/>
    </source>
</evidence>
<feature type="compositionally biased region" description="Low complexity" evidence="1">
    <location>
        <begin position="30"/>
        <end position="55"/>
    </location>
</feature>